<evidence type="ECO:0000313" key="6">
    <source>
        <dbReference type="Proteomes" id="UP000076623"/>
    </source>
</evidence>
<accession>A0A160IJ80</accession>
<feature type="region of interest" description="Disordered" evidence="2">
    <location>
        <begin position="26"/>
        <end position="61"/>
    </location>
</feature>
<keyword evidence="1" id="KW-0175">Coiled coil</keyword>
<evidence type="ECO:0000256" key="2">
    <source>
        <dbReference type="SAM" id="MobiDB-lite"/>
    </source>
</evidence>
<dbReference type="SMART" id="SM00327">
    <property type="entry name" value="VWA"/>
    <property type="match status" value="1"/>
</dbReference>
<gene>
    <name evidence="5" type="ORF">ABE65_002930</name>
</gene>
<evidence type="ECO:0000256" key="3">
    <source>
        <dbReference type="SAM" id="SignalP"/>
    </source>
</evidence>
<feature type="chain" id="PRO_5007815942" description="VWFA domain-containing protein" evidence="3">
    <location>
        <begin position="29"/>
        <end position="448"/>
    </location>
</feature>
<dbReference type="PROSITE" id="PS51257">
    <property type="entry name" value="PROKAR_LIPOPROTEIN"/>
    <property type="match status" value="1"/>
</dbReference>
<dbReference type="InterPro" id="IPR036465">
    <property type="entry name" value="vWFA_dom_sf"/>
</dbReference>
<evidence type="ECO:0000313" key="5">
    <source>
        <dbReference type="EMBL" id="ANC75841.1"/>
    </source>
</evidence>
<sequence length="448" mass="50029">MNKSSNLIFALFIALLLLLTACSTEKTASETEPKKKEPKKEMVEKAPTDPEEMVKQGAGKYNEKVKNLEGGALDQEINKITKNYPKGMKAEEAFNRMVAGFSTNHQPVFQELEDFDITFEEVEAYEKYKEEGENGEEKKEGPLNVAILLDASGSMAGKVSGTDKMTAAKEALKKFAGGLPEDANVMLRVYGHKGSNADKDKKVSCESTEVMYPLGAYNEGTFQQSLSKFKPTGWTPLAASIEAAEKDLQGKEGNNVIYIVSDGIETCDGNPVEAAKKLHESNIKAEVNIIGFDVDNEGQQQLKAVAEAGGGEFQSVSSQKELFDEVDSNWSKAMHNTRINWDSSMDITDINWSSSNKFMDLGKIYTDSVIDSIRDEQSLFQDAKMNLRDQEKLTDEEINKLDEKIRERNEKLMEYAKEKHETKKEALTAERDRAVKVIQDYAEEARTQ</sequence>
<dbReference type="InterPro" id="IPR002035">
    <property type="entry name" value="VWF_A"/>
</dbReference>
<name>A0A160IJ80_9BACL</name>
<dbReference type="KEGG" id="fpn:ABE65_002930"/>
<dbReference type="EMBL" id="CP015378">
    <property type="protein sequence ID" value="ANC75841.1"/>
    <property type="molecule type" value="Genomic_DNA"/>
</dbReference>
<feature type="compositionally biased region" description="Basic and acidic residues" evidence="2">
    <location>
        <begin position="27"/>
        <end position="54"/>
    </location>
</feature>
<feature type="coiled-coil region" evidence="1">
    <location>
        <begin position="384"/>
        <end position="444"/>
    </location>
</feature>
<protein>
    <recommendedName>
        <fullName evidence="4">VWFA domain-containing protein</fullName>
    </recommendedName>
</protein>
<evidence type="ECO:0000256" key="1">
    <source>
        <dbReference type="SAM" id="Coils"/>
    </source>
</evidence>
<dbReference type="AlphaFoldDB" id="A0A160IJ80"/>
<keyword evidence="6" id="KW-1185">Reference proteome</keyword>
<dbReference type="Gene3D" id="3.40.50.410">
    <property type="entry name" value="von Willebrand factor, type A domain"/>
    <property type="match status" value="2"/>
</dbReference>
<dbReference type="SUPFAM" id="SSF53300">
    <property type="entry name" value="vWA-like"/>
    <property type="match status" value="1"/>
</dbReference>
<dbReference type="PROSITE" id="PS50234">
    <property type="entry name" value="VWFA"/>
    <property type="match status" value="1"/>
</dbReference>
<dbReference type="RefSeq" id="WP_066391215.1">
    <property type="nucleotide sequence ID" value="NZ_CP015378.1"/>
</dbReference>
<dbReference type="Pfam" id="PF00092">
    <property type="entry name" value="VWA"/>
    <property type="match status" value="1"/>
</dbReference>
<reference evidence="5 6" key="1">
    <citation type="submission" date="2016-04" db="EMBL/GenBank/DDBJ databases">
        <title>Complete genome sequence of Fictibacillus phosphorivorans G25-29, a strain toxic to nematodes.</title>
        <authorList>
            <person name="Zheng Z."/>
        </authorList>
    </citation>
    <scope>NUCLEOTIDE SEQUENCE [LARGE SCALE GENOMIC DNA]</scope>
    <source>
        <strain evidence="5 6">G25-29</strain>
    </source>
</reference>
<keyword evidence="3" id="KW-0732">Signal</keyword>
<feature type="signal peptide" evidence="3">
    <location>
        <begin position="1"/>
        <end position="28"/>
    </location>
</feature>
<dbReference type="STRING" id="1221500.ABE65_002930"/>
<dbReference type="Proteomes" id="UP000076623">
    <property type="component" value="Chromosome"/>
</dbReference>
<proteinExistence type="predicted"/>
<feature type="domain" description="VWFA" evidence="4">
    <location>
        <begin position="144"/>
        <end position="334"/>
    </location>
</feature>
<organism evidence="5 6">
    <name type="scientific">Fictibacillus phosphorivorans</name>
    <dbReference type="NCBI Taxonomy" id="1221500"/>
    <lineage>
        <taxon>Bacteria</taxon>
        <taxon>Bacillati</taxon>
        <taxon>Bacillota</taxon>
        <taxon>Bacilli</taxon>
        <taxon>Bacillales</taxon>
        <taxon>Fictibacillaceae</taxon>
        <taxon>Fictibacillus</taxon>
    </lineage>
</organism>
<evidence type="ECO:0000259" key="4">
    <source>
        <dbReference type="PROSITE" id="PS50234"/>
    </source>
</evidence>